<evidence type="ECO:0000256" key="2">
    <source>
        <dbReference type="ARBA" id="ARBA00008814"/>
    </source>
</evidence>
<dbReference type="Pfam" id="PF01497">
    <property type="entry name" value="Peripla_BP_2"/>
    <property type="match status" value="1"/>
</dbReference>
<protein>
    <submittedName>
        <fullName evidence="7">Iron complex transport system substrate-binding protein</fullName>
    </submittedName>
</protein>
<keyword evidence="3" id="KW-0813">Transport</keyword>
<feature type="signal peptide" evidence="5">
    <location>
        <begin position="1"/>
        <end position="39"/>
    </location>
</feature>
<dbReference type="PROSITE" id="PS50983">
    <property type="entry name" value="FE_B12_PBP"/>
    <property type="match status" value="1"/>
</dbReference>
<name>A0A3N1GU94_9ACTN</name>
<dbReference type="PANTHER" id="PTHR30532:SF24">
    <property type="entry name" value="FERRIC ENTEROBACTIN-BINDING PERIPLASMIC PROTEIN FEPB"/>
    <property type="match status" value="1"/>
</dbReference>
<dbReference type="GO" id="GO:1901678">
    <property type="term" value="P:iron coordination entity transport"/>
    <property type="evidence" value="ECO:0007669"/>
    <property type="project" value="UniProtKB-ARBA"/>
</dbReference>
<dbReference type="InterPro" id="IPR002491">
    <property type="entry name" value="ABC_transptr_periplasmic_BD"/>
</dbReference>
<dbReference type="RefSeq" id="WP_084556084.1">
    <property type="nucleotide sequence ID" value="NZ_RJKL01000001.1"/>
</dbReference>
<dbReference type="InterPro" id="IPR051313">
    <property type="entry name" value="Bact_iron-sidero_bind"/>
</dbReference>
<dbReference type="PANTHER" id="PTHR30532">
    <property type="entry name" value="IRON III DICITRATE-BINDING PERIPLASMIC PROTEIN"/>
    <property type="match status" value="1"/>
</dbReference>
<feature type="domain" description="Fe/B12 periplasmic-binding" evidence="6">
    <location>
        <begin position="72"/>
        <end position="345"/>
    </location>
</feature>
<keyword evidence="4 5" id="KW-0732">Signal</keyword>
<feature type="chain" id="PRO_5018085211" evidence="5">
    <location>
        <begin position="40"/>
        <end position="345"/>
    </location>
</feature>
<sequence>MSTLFGSFRRARRLRAALPLTTVALVSALALTACGGANAESKSGGATGASGAFPVSIEHKHGTAEIKAEPQRVVTLGLSDQDAVLALGVKPVGVVDWFKEKPYGKWPWAQPLWGDTKPEIVGERDEYNLEKIASLKPDLIIAQYSGMKKEQYDKLSQLAPVVGQPKKFEDYQAPWQDMTRAIGKALGKEAKANELIDAVGKRFAEARKAHPEFAGKTTAVAEVYQAGTYSVFSPNDPKMLFLAELGFTVTPKFREAVGTKNVADFSFERLDIVEADRLFWLVADDAAAKQIKEDKLYSKLKVAQEGRDVYLPYETPPVGAAMAFNTVLSIPYAIDQVVPMLTAKK</sequence>
<evidence type="ECO:0000256" key="1">
    <source>
        <dbReference type="ARBA" id="ARBA00004196"/>
    </source>
</evidence>
<evidence type="ECO:0000259" key="6">
    <source>
        <dbReference type="PROSITE" id="PS50983"/>
    </source>
</evidence>
<dbReference type="SUPFAM" id="SSF53807">
    <property type="entry name" value="Helical backbone' metal receptor"/>
    <property type="match status" value="1"/>
</dbReference>
<evidence type="ECO:0000256" key="5">
    <source>
        <dbReference type="SAM" id="SignalP"/>
    </source>
</evidence>
<reference evidence="7 8" key="1">
    <citation type="submission" date="2018-11" db="EMBL/GenBank/DDBJ databases">
        <title>Sequencing the genomes of 1000 actinobacteria strains.</title>
        <authorList>
            <person name="Klenk H.-P."/>
        </authorList>
    </citation>
    <scope>NUCLEOTIDE SEQUENCE [LARGE SCALE GENOMIC DNA]</scope>
    <source>
        <strain evidence="7 8">DSM 43634</strain>
    </source>
</reference>
<dbReference type="GO" id="GO:0030288">
    <property type="term" value="C:outer membrane-bounded periplasmic space"/>
    <property type="evidence" value="ECO:0007669"/>
    <property type="project" value="TreeGrafter"/>
</dbReference>
<gene>
    <name evidence="7" type="ORF">EDD30_6839</name>
</gene>
<proteinExistence type="inferred from homology"/>
<dbReference type="AlphaFoldDB" id="A0A3N1GU94"/>
<dbReference type="Proteomes" id="UP000271683">
    <property type="component" value="Unassembled WGS sequence"/>
</dbReference>
<evidence type="ECO:0000256" key="4">
    <source>
        <dbReference type="ARBA" id="ARBA00022729"/>
    </source>
</evidence>
<evidence type="ECO:0000313" key="7">
    <source>
        <dbReference type="EMBL" id="ROP33797.1"/>
    </source>
</evidence>
<comment type="caution">
    <text evidence="7">The sequence shown here is derived from an EMBL/GenBank/DDBJ whole genome shotgun (WGS) entry which is preliminary data.</text>
</comment>
<comment type="subcellular location">
    <subcellularLocation>
        <location evidence="1">Cell envelope</location>
    </subcellularLocation>
</comment>
<organism evidence="7 8">
    <name type="scientific">Couchioplanes caeruleus</name>
    <dbReference type="NCBI Taxonomy" id="56438"/>
    <lineage>
        <taxon>Bacteria</taxon>
        <taxon>Bacillati</taxon>
        <taxon>Actinomycetota</taxon>
        <taxon>Actinomycetes</taxon>
        <taxon>Micromonosporales</taxon>
        <taxon>Micromonosporaceae</taxon>
        <taxon>Couchioplanes</taxon>
    </lineage>
</organism>
<accession>A0A3N1GU94</accession>
<dbReference type="CDD" id="cd01146">
    <property type="entry name" value="FhuD"/>
    <property type="match status" value="1"/>
</dbReference>
<comment type="similarity">
    <text evidence="2">Belongs to the bacterial solute-binding protein 8 family.</text>
</comment>
<dbReference type="EMBL" id="RJKL01000001">
    <property type="protein sequence ID" value="ROP33797.1"/>
    <property type="molecule type" value="Genomic_DNA"/>
</dbReference>
<evidence type="ECO:0000256" key="3">
    <source>
        <dbReference type="ARBA" id="ARBA00022448"/>
    </source>
</evidence>
<evidence type="ECO:0000313" key="8">
    <source>
        <dbReference type="Proteomes" id="UP000271683"/>
    </source>
</evidence>
<dbReference type="OrthoDB" id="1846031at2"/>
<dbReference type="Gene3D" id="3.40.50.1980">
    <property type="entry name" value="Nitrogenase molybdenum iron protein domain"/>
    <property type="match status" value="2"/>
</dbReference>